<comment type="subcellular location">
    <subcellularLocation>
        <location evidence="1 9">Cytoplasm</location>
    </subcellularLocation>
</comment>
<feature type="active site" evidence="9">
    <location>
        <position position="287"/>
    </location>
</feature>
<dbReference type="NCBIfam" id="NF040815">
    <property type="entry name" value="recomb_XerA_Arch"/>
    <property type="match status" value="1"/>
</dbReference>
<keyword evidence="4 9" id="KW-0159">Chromosome partition</keyword>
<dbReference type="HAMAP" id="MF_01808">
    <property type="entry name" value="Recomb_XerC_XerD"/>
    <property type="match status" value="1"/>
</dbReference>
<comment type="subunit">
    <text evidence="9">Forms a cyclic heterotetrameric complex composed of two molecules of XerC and two molecules of XerD.</text>
</comment>
<dbReference type="InterPro" id="IPR044068">
    <property type="entry name" value="CB"/>
</dbReference>
<evidence type="ECO:0000259" key="10">
    <source>
        <dbReference type="PROSITE" id="PS51898"/>
    </source>
</evidence>
<dbReference type="GO" id="GO:0009037">
    <property type="term" value="F:tyrosine-based site-specific recombinase activity"/>
    <property type="evidence" value="ECO:0007669"/>
    <property type="project" value="UniProtKB-UniRule"/>
</dbReference>
<feature type="active site" description="O-(3'-phospho-DNA)-tyrosine intermediate" evidence="9">
    <location>
        <position position="296"/>
    </location>
</feature>
<dbReference type="GO" id="GO:0007059">
    <property type="term" value="P:chromosome segregation"/>
    <property type="evidence" value="ECO:0007669"/>
    <property type="project" value="UniProtKB-UniRule"/>
</dbReference>
<comment type="function">
    <text evidence="9">Site-specific tyrosine recombinase, which acts by catalyzing the cutting and rejoining of the recombining DNA molecules. The XerC-XerD complex is essential to convert dimers of the bacterial chromosome into monomers to permit their segregation at cell division. It also contributes to the segregational stability of plasmids.</text>
</comment>
<dbReference type="InterPro" id="IPR002104">
    <property type="entry name" value="Integrase_catalytic"/>
</dbReference>
<dbReference type="GO" id="GO:0006313">
    <property type="term" value="P:DNA transposition"/>
    <property type="evidence" value="ECO:0007669"/>
    <property type="project" value="UniProtKB-UniRule"/>
</dbReference>
<evidence type="ECO:0000256" key="1">
    <source>
        <dbReference type="ARBA" id="ARBA00004496"/>
    </source>
</evidence>
<keyword evidence="13" id="KW-1185">Reference proteome</keyword>
<keyword evidence="6 9" id="KW-0238">DNA-binding</keyword>
<reference evidence="12 13" key="1">
    <citation type="journal article" date="2015" name="PeerJ">
        <title>First genomic representation of candidate bacterial phylum KSB3 points to enhanced environmental sensing as a trigger of wastewater bulking.</title>
        <authorList>
            <person name="Sekiguchi Y."/>
            <person name="Ohashi A."/>
            <person name="Parks D.H."/>
            <person name="Yamauchi T."/>
            <person name="Tyson G.W."/>
            <person name="Hugenholtz P."/>
        </authorList>
    </citation>
    <scope>NUCLEOTIDE SEQUENCE [LARGE SCALE GENOMIC DNA]</scope>
</reference>
<dbReference type="PANTHER" id="PTHR30349:SF41">
    <property type="entry name" value="INTEGRASE_RECOMBINASE PROTEIN MJ0367-RELATED"/>
    <property type="match status" value="1"/>
</dbReference>
<evidence type="ECO:0000313" key="13">
    <source>
        <dbReference type="Proteomes" id="UP000030700"/>
    </source>
</evidence>
<dbReference type="GO" id="GO:0005737">
    <property type="term" value="C:cytoplasm"/>
    <property type="evidence" value="ECO:0007669"/>
    <property type="project" value="UniProtKB-SubCell"/>
</dbReference>
<dbReference type="InterPro" id="IPR050090">
    <property type="entry name" value="Tyrosine_recombinase_XerCD"/>
</dbReference>
<dbReference type="PANTHER" id="PTHR30349">
    <property type="entry name" value="PHAGE INTEGRASE-RELATED"/>
    <property type="match status" value="1"/>
</dbReference>
<dbReference type="InterPro" id="IPR013762">
    <property type="entry name" value="Integrase-like_cat_sf"/>
</dbReference>
<dbReference type="EMBL" id="DF820459">
    <property type="protein sequence ID" value="GAK52950.1"/>
    <property type="molecule type" value="Genomic_DNA"/>
</dbReference>
<dbReference type="HOGENOM" id="CLU_027562_9_2_0"/>
<dbReference type="PROSITE" id="PS51898">
    <property type="entry name" value="TYR_RECOMBINASE"/>
    <property type="match status" value="1"/>
</dbReference>
<dbReference type="InterPro" id="IPR010998">
    <property type="entry name" value="Integrase_recombinase_N"/>
</dbReference>
<evidence type="ECO:0000256" key="9">
    <source>
        <dbReference type="HAMAP-Rule" id="MF_01808"/>
    </source>
</evidence>
<evidence type="ECO:0000256" key="7">
    <source>
        <dbReference type="ARBA" id="ARBA00023172"/>
    </source>
</evidence>
<organism evidence="12 13">
    <name type="scientific">Candidatus Moduliflexus flocculans</name>
    <dbReference type="NCBI Taxonomy" id="1499966"/>
    <lineage>
        <taxon>Bacteria</taxon>
        <taxon>Candidatus Moduliflexota</taxon>
        <taxon>Candidatus Moduliflexia</taxon>
        <taxon>Candidatus Moduliflexales</taxon>
        <taxon>Candidatus Moduliflexaceae</taxon>
    </lineage>
</organism>
<keyword evidence="5 9" id="KW-0229">DNA integration</keyword>
<dbReference type="SUPFAM" id="SSF56349">
    <property type="entry name" value="DNA breaking-rejoining enzymes"/>
    <property type="match status" value="1"/>
</dbReference>
<dbReference type="InterPro" id="IPR004107">
    <property type="entry name" value="Integrase_SAM-like_N"/>
</dbReference>
<evidence type="ECO:0000256" key="2">
    <source>
        <dbReference type="ARBA" id="ARBA00022490"/>
    </source>
</evidence>
<dbReference type="InterPro" id="IPR011010">
    <property type="entry name" value="DNA_brk_join_enz"/>
</dbReference>
<name>A0A0S6W4P4_9BACT</name>
<dbReference type="NCBIfam" id="NF001399">
    <property type="entry name" value="PRK00283.1"/>
    <property type="match status" value="1"/>
</dbReference>
<dbReference type="Proteomes" id="UP000030700">
    <property type="component" value="Unassembled WGS sequence"/>
</dbReference>
<comment type="caution">
    <text evidence="9">Lacks conserved residue(s) required for the propagation of feature annotation.</text>
</comment>
<dbReference type="Pfam" id="PF02899">
    <property type="entry name" value="Phage_int_SAM_1"/>
    <property type="match status" value="1"/>
</dbReference>
<dbReference type="Gene3D" id="1.10.150.130">
    <property type="match status" value="1"/>
</dbReference>
<keyword evidence="3 9" id="KW-0132">Cell division</keyword>
<dbReference type="GO" id="GO:0051301">
    <property type="term" value="P:cell division"/>
    <property type="evidence" value="ECO:0007669"/>
    <property type="project" value="UniProtKB-KW"/>
</dbReference>
<feature type="domain" description="Core-binding (CB)" evidence="11">
    <location>
        <begin position="1"/>
        <end position="94"/>
    </location>
</feature>
<comment type="similarity">
    <text evidence="9">Belongs to the 'phage' integrase family. XerC subfamily.</text>
</comment>
<evidence type="ECO:0000256" key="6">
    <source>
        <dbReference type="ARBA" id="ARBA00023125"/>
    </source>
</evidence>
<dbReference type="GO" id="GO:0003677">
    <property type="term" value="F:DNA binding"/>
    <property type="evidence" value="ECO:0007669"/>
    <property type="project" value="UniProtKB-UniRule"/>
</dbReference>
<accession>A0A0S6W4P4</accession>
<dbReference type="AlphaFoldDB" id="A0A0S6W4P4"/>
<dbReference type="CDD" id="cd00798">
    <property type="entry name" value="INT_XerDC_C"/>
    <property type="match status" value="1"/>
</dbReference>
<proteinExistence type="inferred from homology"/>
<evidence type="ECO:0000256" key="4">
    <source>
        <dbReference type="ARBA" id="ARBA00022829"/>
    </source>
</evidence>
<feature type="active site" evidence="9">
    <location>
        <position position="155"/>
    </location>
</feature>
<dbReference type="STRING" id="1499966.U14_04209"/>
<evidence type="ECO:0000256" key="3">
    <source>
        <dbReference type="ARBA" id="ARBA00022618"/>
    </source>
</evidence>
<feature type="active site" evidence="9">
    <location>
        <position position="179"/>
    </location>
</feature>
<keyword evidence="2 9" id="KW-0963">Cytoplasm</keyword>
<evidence type="ECO:0000256" key="8">
    <source>
        <dbReference type="ARBA" id="ARBA00023306"/>
    </source>
</evidence>
<evidence type="ECO:0000313" key="12">
    <source>
        <dbReference type="EMBL" id="GAK52950.1"/>
    </source>
</evidence>
<feature type="domain" description="Tyr recombinase" evidence="10">
    <location>
        <begin position="115"/>
        <end position="309"/>
    </location>
</feature>
<feature type="active site" evidence="9">
    <location>
        <position position="264"/>
    </location>
</feature>
<sequence>MQAYIDAFITYLAHERNFSEQTIRNYETDLEQFREFLANLHKYLDETAENEIDVLSIDRTVIQAFLGHLYSRKLAKTSIARKLSALKSFCNFLWKKAYIPLNPARGIPLPKVPHHLPAVFEEPEVERLLDGVVGGDLLTLRDAAILELLYATGIRVEELAQLRLPQINFSERRIKIHGKGNKERMVIFGEPAEQALERYLARREELLAADSEKVPVAKKRRQTDDALFLNAKGTRLTSRSVRRIVKKYLAEADLDLSFSPRAFRHSFASHLLLAGADLRTIQELLGHARLSTTQRYTHVSVDNLLDVYHHAHPKALLEKEPHENTINDRDCGET</sequence>
<protein>
    <recommendedName>
        <fullName evidence="9">Tyrosine recombinase XerC</fullName>
    </recommendedName>
</protein>
<dbReference type="Gene3D" id="1.10.443.10">
    <property type="entry name" value="Intergrase catalytic core"/>
    <property type="match status" value="1"/>
</dbReference>
<dbReference type="Pfam" id="PF00589">
    <property type="entry name" value="Phage_integrase"/>
    <property type="match status" value="1"/>
</dbReference>
<keyword evidence="7 9" id="KW-0233">DNA recombination</keyword>
<evidence type="ECO:0000256" key="5">
    <source>
        <dbReference type="ARBA" id="ARBA00022908"/>
    </source>
</evidence>
<dbReference type="InterPro" id="IPR023009">
    <property type="entry name" value="Tyrosine_recombinase_XerC/XerD"/>
</dbReference>
<gene>
    <name evidence="9" type="primary">xerC</name>
    <name evidence="12" type="ORF">U14_04209</name>
</gene>
<evidence type="ECO:0000259" key="11">
    <source>
        <dbReference type="PROSITE" id="PS51900"/>
    </source>
</evidence>
<dbReference type="PROSITE" id="PS51900">
    <property type="entry name" value="CB"/>
    <property type="match status" value="1"/>
</dbReference>
<keyword evidence="8 9" id="KW-0131">Cell cycle</keyword>